<proteinExistence type="predicted"/>
<evidence type="ECO:0000313" key="1">
    <source>
        <dbReference type="EMBL" id="MCR0231974.1"/>
    </source>
</evidence>
<dbReference type="InterPro" id="IPR032580">
    <property type="entry name" value="SatD"/>
</dbReference>
<dbReference type="EMBL" id="JAKTMA010000005">
    <property type="protein sequence ID" value="MCR0231974.1"/>
    <property type="molecule type" value="Genomic_DNA"/>
</dbReference>
<dbReference type="Proteomes" id="UP001203972">
    <property type="component" value="Unassembled WGS sequence"/>
</dbReference>
<gene>
    <name evidence="1" type="ORF">MKC95_04235</name>
</gene>
<name>A0AAP2UM70_CLOIN</name>
<reference evidence="1" key="1">
    <citation type="journal article" date="2022" name="Clin. Infect. Dis.">
        <title>Association between Clostridium innocuum and antibiotic-associated diarrhea in adults and children: A cross-sectional study and comparative genomics analysis.</title>
        <authorList>
            <person name="Cherny K.E."/>
            <person name="Muscat E.B."/>
            <person name="Balaji A."/>
            <person name="Mukherjee J."/>
            <person name="Ozer E.A."/>
            <person name="Angarone M.P."/>
            <person name="Hauser A.R."/>
            <person name="Sichel J.S."/>
            <person name="Amponsah E."/>
            <person name="Kociolek L.K."/>
        </authorList>
    </citation>
    <scope>NUCLEOTIDE SEQUENCE</scope>
    <source>
        <strain evidence="1">NU1-AC-029v</strain>
    </source>
</reference>
<dbReference type="AlphaFoldDB" id="A0AAP2UM70"/>
<sequence>MKTLSNKKYGSIMIDIVDSRKYKNRNEIQEFMKCIIVYLNKIFYKSLKKPLMFSAGDEIQGLFYEPLAAYLCVRFCMMICYPVKIRAGIGYGELAFDNENWKSSELDGEVYHNARYAIESFSGKNSFGIRINTKTKKDKYLNAMLYSSQLLQRQQSVNVQNVKLIAELLYPIFDENIMVSYIEFKDQLNFILEMKANIVPVQSLSYARIGSSPKGELKNNIVISNDIGQVYFMPLRKLLEDSNMLVENTWKKGMSTKISDILGTTRQNIDKHIRLGNINENRKIDFSVACWLIEELDNA</sequence>
<protein>
    <submittedName>
        <fullName evidence="1">SatD family protein</fullName>
    </submittedName>
</protein>
<dbReference type="RefSeq" id="WP_242406359.1">
    <property type="nucleotide sequence ID" value="NZ_JAJFDN010000019.1"/>
</dbReference>
<dbReference type="Pfam" id="PF16264">
    <property type="entry name" value="SatD"/>
    <property type="match status" value="1"/>
</dbReference>
<organism evidence="1 2">
    <name type="scientific">Clostridium innocuum</name>
    <dbReference type="NCBI Taxonomy" id="1522"/>
    <lineage>
        <taxon>Bacteria</taxon>
        <taxon>Bacillati</taxon>
        <taxon>Bacillota</taxon>
        <taxon>Clostridia</taxon>
        <taxon>Eubacteriales</taxon>
        <taxon>Clostridiaceae</taxon>
        <taxon>Clostridium</taxon>
    </lineage>
</organism>
<accession>A0AAP2UM70</accession>
<evidence type="ECO:0000313" key="2">
    <source>
        <dbReference type="Proteomes" id="UP001203972"/>
    </source>
</evidence>
<comment type="caution">
    <text evidence="1">The sequence shown here is derived from an EMBL/GenBank/DDBJ whole genome shotgun (WGS) entry which is preliminary data.</text>
</comment>